<evidence type="ECO:0000313" key="3">
    <source>
        <dbReference type="Proteomes" id="UP000492820"/>
    </source>
</evidence>
<protein>
    <submittedName>
        <fullName evidence="2 4">Expressed protein</fullName>
    </submittedName>
</protein>
<accession>A0A068WJN5</accession>
<name>A0A068WJN5_ECHGR</name>
<dbReference type="OrthoDB" id="6267854at2759"/>
<organism evidence="2">
    <name type="scientific">Echinococcus granulosus</name>
    <name type="common">Hydatid tapeworm</name>
    <dbReference type="NCBI Taxonomy" id="6210"/>
    <lineage>
        <taxon>Eukaryota</taxon>
        <taxon>Metazoa</taxon>
        <taxon>Spiralia</taxon>
        <taxon>Lophotrochozoa</taxon>
        <taxon>Platyhelminthes</taxon>
        <taxon>Cestoda</taxon>
        <taxon>Eucestoda</taxon>
        <taxon>Cyclophyllidea</taxon>
        <taxon>Taeniidae</taxon>
        <taxon>Echinococcus</taxon>
        <taxon>Echinococcus granulosus group</taxon>
    </lineage>
</organism>
<dbReference type="EMBL" id="LK028577">
    <property type="protein sequence ID" value="CDS17809.1"/>
    <property type="molecule type" value="Genomic_DNA"/>
</dbReference>
<evidence type="ECO:0000313" key="2">
    <source>
        <dbReference type="EMBL" id="CDS17809.1"/>
    </source>
</evidence>
<feature type="region of interest" description="Disordered" evidence="1">
    <location>
        <begin position="23"/>
        <end position="49"/>
    </location>
</feature>
<evidence type="ECO:0000256" key="1">
    <source>
        <dbReference type="SAM" id="MobiDB-lite"/>
    </source>
</evidence>
<gene>
    <name evidence="2" type="ORF">EgrG_001057700</name>
</gene>
<dbReference type="WBParaSite" id="EgrG_001057700">
    <property type="protein sequence ID" value="EgrG_001057700"/>
    <property type="gene ID" value="EgrG_001057700"/>
</dbReference>
<reference evidence="2" key="2">
    <citation type="submission" date="2014-06" db="EMBL/GenBank/DDBJ databases">
        <authorList>
            <person name="Aslett M."/>
        </authorList>
    </citation>
    <scope>NUCLEOTIDE SEQUENCE</scope>
</reference>
<dbReference type="AlphaFoldDB" id="A0A068WJN5"/>
<feature type="compositionally biased region" description="Low complexity" evidence="1">
    <location>
        <begin position="112"/>
        <end position="130"/>
    </location>
</feature>
<reference evidence="4" key="3">
    <citation type="submission" date="2020-10" db="UniProtKB">
        <authorList>
            <consortium name="WormBaseParasite"/>
        </authorList>
    </citation>
    <scope>IDENTIFICATION</scope>
</reference>
<dbReference type="Proteomes" id="UP000492820">
    <property type="component" value="Unassembled WGS sequence"/>
</dbReference>
<proteinExistence type="predicted"/>
<sequence>MEESNSEPVIFQVSKLAGRHNYTSFGHKEDLDPQNKFSIPSPADHPGKHRSVLRSLFKGMSSGGKNVALEEQQPTYRQAGSSSHHRYHIHHYPHNPSDDRRPLRGPCFPHMSSSSQSASAFSSPNSSSSPGQRVSTFHAGLREEVLEQDGTSSTTQANFSEEPLVLLVLFPASKSKEAVLPLTTVGRNDCCATASVFTLRLASTYCDVAFFINYFS</sequence>
<feature type="region of interest" description="Disordered" evidence="1">
    <location>
        <begin position="74"/>
        <end position="134"/>
    </location>
</feature>
<reference evidence="2 3" key="1">
    <citation type="journal article" date="2013" name="Nature">
        <title>The genomes of four tapeworm species reveal adaptations to parasitism.</title>
        <authorList>
            <person name="Tsai I.J."/>
            <person name="Zarowiecki M."/>
            <person name="Holroyd N."/>
            <person name="Garciarrubio A."/>
            <person name="Sanchez-Flores A."/>
            <person name="Brooks K.L."/>
            <person name="Tracey A."/>
            <person name="Bobes R.J."/>
            <person name="Fragoso G."/>
            <person name="Sciutto E."/>
            <person name="Aslett M."/>
            <person name="Beasley H."/>
            <person name="Bennett H.M."/>
            <person name="Cai J."/>
            <person name="Camicia F."/>
            <person name="Clark R."/>
            <person name="Cucher M."/>
            <person name="De Silva N."/>
            <person name="Day T.A."/>
            <person name="Deplazes P."/>
            <person name="Estrada K."/>
            <person name="Fernandez C."/>
            <person name="Holland P.W."/>
            <person name="Hou J."/>
            <person name="Hu S."/>
            <person name="Huckvale T."/>
            <person name="Hung S.S."/>
            <person name="Kamenetzky L."/>
            <person name="Keane J.A."/>
            <person name="Kiss F."/>
            <person name="Koziol U."/>
            <person name="Lambert O."/>
            <person name="Liu K."/>
            <person name="Luo X."/>
            <person name="Luo Y."/>
            <person name="Macchiaroli N."/>
            <person name="Nichol S."/>
            <person name="Paps J."/>
            <person name="Parkinson J."/>
            <person name="Pouchkina-Stantcheva N."/>
            <person name="Riddiford N."/>
            <person name="Rosenzvit M."/>
            <person name="Salinas G."/>
            <person name="Wasmuth J.D."/>
            <person name="Zamanian M."/>
            <person name="Zheng Y."/>
            <person name="Cai X."/>
            <person name="Soberon X."/>
            <person name="Olson P.D."/>
            <person name="Laclette J.P."/>
            <person name="Brehm K."/>
            <person name="Berriman M."/>
            <person name="Garciarrubio A."/>
            <person name="Bobes R.J."/>
            <person name="Fragoso G."/>
            <person name="Sanchez-Flores A."/>
            <person name="Estrada K."/>
            <person name="Cevallos M.A."/>
            <person name="Morett E."/>
            <person name="Gonzalez V."/>
            <person name="Portillo T."/>
            <person name="Ochoa-Leyva A."/>
            <person name="Jose M.V."/>
            <person name="Sciutto E."/>
            <person name="Landa A."/>
            <person name="Jimenez L."/>
            <person name="Valdes V."/>
            <person name="Carrero J.C."/>
            <person name="Larralde C."/>
            <person name="Morales-Montor J."/>
            <person name="Limon-Lason J."/>
            <person name="Soberon X."/>
            <person name="Laclette J.P."/>
        </authorList>
    </citation>
    <scope>NUCLEOTIDE SEQUENCE [LARGE SCALE GENOMIC DNA]</scope>
</reference>
<evidence type="ECO:0000313" key="4">
    <source>
        <dbReference type="WBParaSite" id="EgrG_001057700"/>
    </source>
</evidence>
<feature type="compositionally biased region" description="Basic residues" evidence="1">
    <location>
        <begin position="83"/>
        <end position="93"/>
    </location>
</feature>